<dbReference type="AlphaFoldDB" id="A0A179SX78"/>
<dbReference type="EMBL" id="LWSG01000014">
    <property type="protein sequence ID" value="OAS86235.1"/>
    <property type="molecule type" value="Genomic_DNA"/>
</dbReference>
<protein>
    <recommendedName>
        <fullName evidence="3">histidine kinase</fullName>
        <ecNumber evidence="3">2.7.13.3</ecNumber>
    </recommendedName>
</protein>
<dbReference type="STRING" id="152268.A6K24_22190"/>
<evidence type="ECO:0000256" key="2">
    <source>
        <dbReference type="ARBA" id="ARBA00004651"/>
    </source>
</evidence>
<dbReference type="GO" id="GO:0000155">
    <property type="term" value="F:phosphorelay sensor kinase activity"/>
    <property type="evidence" value="ECO:0007669"/>
    <property type="project" value="InterPro"/>
</dbReference>
<evidence type="ECO:0000256" key="5">
    <source>
        <dbReference type="ARBA" id="ARBA00022679"/>
    </source>
</evidence>
<keyword evidence="14" id="KW-1185">Reference proteome</keyword>
<dbReference type="Gene3D" id="3.30.565.10">
    <property type="entry name" value="Histidine kinase-like ATPase, C-terminal domain"/>
    <property type="match status" value="1"/>
</dbReference>
<keyword evidence="11" id="KW-0812">Transmembrane</keyword>
<evidence type="ECO:0000256" key="7">
    <source>
        <dbReference type="ARBA" id="ARBA00022777"/>
    </source>
</evidence>
<keyword evidence="5" id="KW-0808">Transferase</keyword>
<feature type="domain" description="Histidine kinase" evidence="12">
    <location>
        <begin position="358"/>
        <end position="575"/>
    </location>
</feature>
<evidence type="ECO:0000256" key="8">
    <source>
        <dbReference type="ARBA" id="ARBA00022840"/>
    </source>
</evidence>
<evidence type="ECO:0000313" key="14">
    <source>
        <dbReference type="Proteomes" id="UP000078534"/>
    </source>
</evidence>
<dbReference type="CDD" id="cd00082">
    <property type="entry name" value="HisKA"/>
    <property type="match status" value="1"/>
</dbReference>
<dbReference type="GO" id="GO:0005524">
    <property type="term" value="F:ATP binding"/>
    <property type="evidence" value="ECO:0007669"/>
    <property type="project" value="UniProtKB-KW"/>
</dbReference>
<keyword evidence="11" id="KW-1133">Transmembrane helix</keyword>
<dbReference type="FunFam" id="3.30.565.10:FF:000006">
    <property type="entry name" value="Sensor histidine kinase WalK"/>
    <property type="match status" value="1"/>
</dbReference>
<dbReference type="CDD" id="cd00075">
    <property type="entry name" value="HATPase"/>
    <property type="match status" value="1"/>
</dbReference>
<dbReference type="InterPro" id="IPR003661">
    <property type="entry name" value="HisK_dim/P_dom"/>
</dbReference>
<keyword evidence="6" id="KW-0547">Nucleotide-binding</keyword>
<dbReference type="SMART" id="SM00387">
    <property type="entry name" value="HATPase_c"/>
    <property type="match status" value="1"/>
</dbReference>
<dbReference type="SUPFAM" id="SSF47384">
    <property type="entry name" value="Homodimeric domain of signal transducing histidine kinase"/>
    <property type="match status" value="1"/>
</dbReference>
<organism evidence="13 14">
    <name type="scientific">Metabacillus litoralis</name>
    <dbReference type="NCBI Taxonomy" id="152268"/>
    <lineage>
        <taxon>Bacteria</taxon>
        <taxon>Bacillati</taxon>
        <taxon>Bacillota</taxon>
        <taxon>Bacilli</taxon>
        <taxon>Bacillales</taxon>
        <taxon>Bacillaceae</taxon>
        <taxon>Metabacillus</taxon>
    </lineage>
</organism>
<dbReference type="GO" id="GO:0030295">
    <property type="term" value="F:protein kinase activator activity"/>
    <property type="evidence" value="ECO:0007669"/>
    <property type="project" value="TreeGrafter"/>
</dbReference>
<dbReference type="Gene3D" id="1.10.287.130">
    <property type="match status" value="1"/>
</dbReference>
<evidence type="ECO:0000256" key="1">
    <source>
        <dbReference type="ARBA" id="ARBA00000085"/>
    </source>
</evidence>
<dbReference type="PRINTS" id="PR00344">
    <property type="entry name" value="BCTRLSENSOR"/>
</dbReference>
<keyword evidence="8" id="KW-0067">ATP-binding</keyword>
<keyword evidence="7 13" id="KW-0418">Kinase</keyword>
<reference evidence="14" key="1">
    <citation type="submission" date="2016-04" db="EMBL/GenBank/DDBJ databases">
        <authorList>
            <person name="Lyu Z."/>
            <person name="Lyu W."/>
        </authorList>
    </citation>
    <scope>NUCLEOTIDE SEQUENCE [LARGE SCALE GENOMIC DNA]</scope>
    <source>
        <strain evidence="14">C44</strain>
    </source>
</reference>
<dbReference type="Proteomes" id="UP000078534">
    <property type="component" value="Unassembled WGS sequence"/>
</dbReference>
<dbReference type="GO" id="GO:0000156">
    <property type="term" value="F:phosphorelay response regulator activity"/>
    <property type="evidence" value="ECO:0007669"/>
    <property type="project" value="TreeGrafter"/>
</dbReference>
<sequence>MNINKRFLVQFFIQLILIFSIFLLVFLSFWAIIGFSIMKDEANQDLSKVDSYFFSDLITIQGEKVKIDEELKQLVTNQNGWILILTTKGNIIGSYNAPKQIPKHFKESELASLILPNAPATVEYQYWKLDETSPQPYFLLFGRKRLETNILNEIKADLDWKNQNLNLSKSSLQQIEAEKVWVQLINSNGEVVDGYGTNQEPVTYSTEDLLTLPKTKDDSVAAYYDAESEQTIMVGVQESNSASSIENGLFKTISNSILIIFIGLFLVLLIVTFWYARKFGVPLITMMKWIQNLGSGLYEQPLDLHQRPILLNKEGKLKRKYRLYKDLIATLSQLTAALKENEAQRHKMTQTREEWISGLSHDLKTPLASISGYAQMLETENYSWTERETKEFAGIIVEKSAYMMELLEDLTLTYRLKNQALPITKEQVDINDFIRRAIIHFINDPANNDKEFIFHPYNGDAFAPIDPKWFQRIIDNLIANAIKYNPSGTAITVSISPIEQHLLIITITDNGKGMDNETLDKLFQRYYRGTNTSDTSNGTGLGLTIAKQLVQLHGGSINVKSAPHKGTTVRIILPI</sequence>
<evidence type="ECO:0000313" key="13">
    <source>
        <dbReference type="EMBL" id="OAS86235.1"/>
    </source>
</evidence>
<dbReference type="InterPro" id="IPR004358">
    <property type="entry name" value="Sig_transdc_His_kin-like_C"/>
</dbReference>
<dbReference type="Pfam" id="PF00512">
    <property type="entry name" value="HisKA"/>
    <property type="match status" value="1"/>
</dbReference>
<dbReference type="PROSITE" id="PS50109">
    <property type="entry name" value="HIS_KIN"/>
    <property type="match status" value="1"/>
</dbReference>
<dbReference type="RefSeq" id="WP_066332408.1">
    <property type="nucleotide sequence ID" value="NZ_LWSG01000014.1"/>
</dbReference>
<dbReference type="EC" id="2.7.13.3" evidence="3"/>
<dbReference type="OrthoDB" id="368131at2"/>
<dbReference type="SUPFAM" id="SSF55874">
    <property type="entry name" value="ATPase domain of HSP90 chaperone/DNA topoisomerase II/histidine kinase"/>
    <property type="match status" value="1"/>
</dbReference>
<dbReference type="InterPro" id="IPR005467">
    <property type="entry name" value="His_kinase_dom"/>
</dbReference>
<evidence type="ECO:0000259" key="12">
    <source>
        <dbReference type="PROSITE" id="PS50109"/>
    </source>
</evidence>
<keyword evidence="9" id="KW-0902">Two-component regulatory system</keyword>
<comment type="subcellular location">
    <subcellularLocation>
        <location evidence="2">Cell membrane</location>
        <topology evidence="2">Multi-pass membrane protein</topology>
    </subcellularLocation>
</comment>
<keyword evidence="10" id="KW-0175">Coiled coil</keyword>
<feature type="coiled-coil region" evidence="10">
    <location>
        <begin position="324"/>
        <end position="354"/>
    </location>
</feature>
<evidence type="ECO:0000256" key="11">
    <source>
        <dbReference type="SAM" id="Phobius"/>
    </source>
</evidence>
<name>A0A179SX78_9BACI</name>
<dbReference type="Pfam" id="PF02518">
    <property type="entry name" value="HATPase_c"/>
    <property type="match status" value="1"/>
</dbReference>
<comment type="caution">
    <text evidence="13">The sequence shown here is derived from an EMBL/GenBank/DDBJ whole genome shotgun (WGS) entry which is preliminary data.</text>
</comment>
<gene>
    <name evidence="13" type="ORF">A6K24_22190</name>
</gene>
<evidence type="ECO:0000256" key="4">
    <source>
        <dbReference type="ARBA" id="ARBA00022553"/>
    </source>
</evidence>
<dbReference type="PANTHER" id="PTHR42878:SF12">
    <property type="entry name" value="SENSOR HISTIDINE KINASE YCBM"/>
    <property type="match status" value="1"/>
</dbReference>
<dbReference type="InterPro" id="IPR036890">
    <property type="entry name" value="HATPase_C_sf"/>
</dbReference>
<evidence type="ECO:0000256" key="9">
    <source>
        <dbReference type="ARBA" id="ARBA00023012"/>
    </source>
</evidence>
<evidence type="ECO:0000256" key="3">
    <source>
        <dbReference type="ARBA" id="ARBA00012438"/>
    </source>
</evidence>
<keyword evidence="11" id="KW-0472">Membrane</keyword>
<feature type="transmembrane region" description="Helical" evidence="11">
    <location>
        <begin position="257"/>
        <end position="276"/>
    </location>
</feature>
<evidence type="ECO:0000256" key="10">
    <source>
        <dbReference type="SAM" id="Coils"/>
    </source>
</evidence>
<keyword evidence="4" id="KW-0597">Phosphoprotein</keyword>
<accession>A0A179SX78</accession>
<dbReference type="GO" id="GO:0005886">
    <property type="term" value="C:plasma membrane"/>
    <property type="evidence" value="ECO:0007669"/>
    <property type="project" value="UniProtKB-SubCell"/>
</dbReference>
<dbReference type="PANTHER" id="PTHR42878">
    <property type="entry name" value="TWO-COMPONENT HISTIDINE KINASE"/>
    <property type="match status" value="1"/>
</dbReference>
<dbReference type="SMART" id="SM00388">
    <property type="entry name" value="HisKA"/>
    <property type="match status" value="1"/>
</dbReference>
<dbReference type="InterPro" id="IPR050351">
    <property type="entry name" value="BphY/WalK/GraS-like"/>
</dbReference>
<evidence type="ECO:0000256" key="6">
    <source>
        <dbReference type="ARBA" id="ARBA00022741"/>
    </source>
</evidence>
<proteinExistence type="predicted"/>
<comment type="catalytic activity">
    <reaction evidence="1">
        <text>ATP + protein L-histidine = ADP + protein N-phospho-L-histidine.</text>
        <dbReference type="EC" id="2.7.13.3"/>
    </reaction>
</comment>
<feature type="transmembrane region" description="Helical" evidence="11">
    <location>
        <begin position="12"/>
        <end position="38"/>
    </location>
</feature>
<dbReference type="InterPro" id="IPR036097">
    <property type="entry name" value="HisK_dim/P_sf"/>
</dbReference>
<dbReference type="InterPro" id="IPR003594">
    <property type="entry name" value="HATPase_dom"/>
</dbReference>
<dbReference type="GO" id="GO:0007234">
    <property type="term" value="P:osmosensory signaling via phosphorelay pathway"/>
    <property type="evidence" value="ECO:0007669"/>
    <property type="project" value="TreeGrafter"/>
</dbReference>